<comment type="caution">
    <text evidence="1">The sequence shown here is derived from an EMBL/GenBank/DDBJ whole genome shotgun (WGS) entry which is preliminary data.</text>
</comment>
<name>A0A4S2KMI9_9HYME</name>
<dbReference type="AlphaFoldDB" id="A0A4S2KMI9"/>
<evidence type="ECO:0000313" key="1">
    <source>
        <dbReference type="EMBL" id="TGZ50933.1"/>
    </source>
</evidence>
<keyword evidence="2" id="KW-1185">Reference proteome</keyword>
<protein>
    <submittedName>
        <fullName evidence="1">Uncharacterized protein</fullName>
    </submittedName>
</protein>
<evidence type="ECO:0000313" key="2">
    <source>
        <dbReference type="Proteomes" id="UP000310200"/>
    </source>
</evidence>
<gene>
    <name evidence="1" type="ORF">DBV15_11026</name>
</gene>
<dbReference type="EMBL" id="QBLH01001812">
    <property type="protein sequence ID" value="TGZ50933.1"/>
    <property type="molecule type" value="Genomic_DNA"/>
</dbReference>
<proteinExistence type="predicted"/>
<reference evidence="1 2" key="1">
    <citation type="journal article" date="2019" name="Philos. Trans. R. Soc. Lond., B, Biol. Sci.">
        <title>Ant behaviour and brain gene expression of defending hosts depend on the ecological success of the intruding social parasite.</title>
        <authorList>
            <person name="Kaur R."/>
            <person name="Stoldt M."/>
            <person name="Jongepier E."/>
            <person name="Feldmeyer B."/>
            <person name="Menzel F."/>
            <person name="Bornberg-Bauer E."/>
            <person name="Foitzik S."/>
        </authorList>
    </citation>
    <scope>NUCLEOTIDE SEQUENCE [LARGE SCALE GENOMIC DNA]</scope>
    <source>
        <tissue evidence="1">Whole body</tissue>
    </source>
</reference>
<dbReference type="Proteomes" id="UP000310200">
    <property type="component" value="Unassembled WGS sequence"/>
</dbReference>
<accession>A0A4S2KMI9</accession>
<organism evidence="1 2">
    <name type="scientific">Temnothorax longispinosus</name>
    <dbReference type="NCBI Taxonomy" id="300112"/>
    <lineage>
        <taxon>Eukaryota</taxon>
        <taxon>Metazoa</taxon>
        <taxon>Ecdysozoa</taxon>
        <taxon>Arthropoda</taxon>
        <taxon>Hexapoda</taxon>
        <taxon>Insecta</taxon>
        <taxon>Pterygota</taxon>
        <taxon>Neoptera</taxon>
        <taxon>Endopterygota</taxon>
        <taxon>Hymenoptera</taxon>
        <taxon>Apocrita</taxon>
        <taxon>Aculeata</taxon>
        <taxon>Formicoidea</taxon>
        <taxon>Formicidae</taxon>
        <taxon>Myrmicinae</taxon>
        <taxon>Temnothorax</taxon>
    </lineage>
</organism>
<sequence>MKTGEIFWTGLSLCHGPPQSILQERWTARQGSAESESIKETLSIFHETYTSNWPFLFNDIIYYYLQVSNSVTNNRYYLDLRHPRDKEWLFK</sequence>